<sequence length="124" mass="13429">MARFYFPRVPKFKIRSGGVVGENEDISPQPLVLRTTSVPDVAVPQASKTIVGTSTTVPLALGIVVDIRRLGKRKTVVDDEGETSMLRGSTEDDGEAENFLKTKRGRDALSWRVGEHASCSRSAG</sequence>
<protein>
    <submittedName>
        <fullName evidence="2">Uncharacterized protein</fullName>
    </submittedName>
</protein>
<name>A0ABD1XBN7_9LAMI</name>
<gene>
    <name evidence="2" type="ORF">Fot_04111</name>
</gene>
<dbReference type="Proteomes" id="UP001604277">
    <property type="component" value="Unassembled WGS sequence"/>
</dbReference>
<evidence type="ECO:0000313" key="3">
    <source>
        <dbReference type="Proteomes" id="UP001604277"/>
    </source>
</evidence>
<dbReference type="AlphaFoldDB" id="A0ABD1XBN7"/>
<evidence type="ECO:0000256" key="1">
    <source>
        <dbReference type="SAM" id="MobiDB-lite"/>
    </source>
</evidence>
<dbReference type="EMBL" id="JBFOLJ010000001">
    <property type="protein sequence ID" value="KAL2559372.1"/>
    <property type="molecule type" value="Genomic_DNA"/>
</dbReference>
<comment type="caution">
    <text evidence="2">The sequence shown here is derived from an EMBL/GenBank/DDBJ whole genome shotgun (WGS) entry which is preliminary data.</text>
</comment>
<feature type="region of interest" description="Disordered" evidence="1">
    <location>
        <begin position="76"/>
        <end position="99"/>
    </location>
</feature>
<organism evidence="2 3">
    <name type="scientific">Forsythia ovata</name>
    <dbReference type="NCBI Taxonomy" id="205694"/>
    <lineage>
        <taxon>Eukaryota</taxon>
        <taxon>Viridiplantae</taxon>
        <taxon>Streptophyta</taxon>
        <taxon>Embryophyta</taxon>
        <taxon>Tracheophyta</taxon>
        <taxon>Spermatophyta</taxon>
        <taxon>Magnoliopsida</taxon>
        <taxon>eudicotyledons</taxon>
        <taxon>Gunneridae</taxon>
        <taxon>Pentapetalae</taxon>
        <taxon>asterids</taxon>
        <taxon>lamiids</taxon>
        <taxon>Lamiales</taxon>
        <taxon>Oleaceae</taxon>
        <taxon>Forsythieae</taxon>
        <taxon>Forsythia</taxon>
    </lineage>
</organism>
<keyword evidence="3" id="KW-1185">Reference proteome</keyword>
<proteinExistence type="predicted"/>
<evidence type="ECO:0000313" key="2">
    <source>
        <dbReference type="EMBL" id="KAL2559372.1"/>
    </source>
</evidence>
<reference evidence="3" key="1">
    <citation type="submission" date="2024-07" db="EMBL/GenBank/DDBJ databases">
        <title>Two chromosome-level genome assemblies of Korean endemic species Abeliophyllum distichum and Forsythia ovata (Oleaceae).</title>
        <authorList>
            <person name="Jang H."/>
        </authorList>
    </citation>
    <scope>NUCLEOTIDE SEQUENCE [LARGE SCALE GENOMIC DNA]</scope>
</reference>
<accession>A0ABD1XBN7</accession>